<organism evidence="2 3">
    <name type="scientific">Racocetra fulgida</name>
    <dbReference type="NCBI Taxonomy" id="60492"/>
    <lineage>
        <taxon>Eukaryota</taxon>
        <taxon>Fungi</taxon>
        <taxon>Fungi incertae sedis</taxon>
        <taxon>Mucoromycota</taxon>
        <taxon>Glomeromycotina</taxon>
        <taxon>Glomeromycetes</taxon>
        <taxon>Diversisporales</taxon>
        <taxon>Gigasporaceae</taxon>
        <taxon>Racocetra</taxon>
    </lineage>
</organism>
<dbReference type="Pfam" id="PF04218">
    <property type="entry name" value="CENP-B_N"/>
    <property type="match status" value="1"/>
</dbReference>
<feature type="domain" description="HTH psq-type" evidence="1">
    <location>
        <begin position="1"/>
        <end position="30"/>
    </location>
</feature>
<protein>
    <submittedName>
        <fullName evidence="2">1091_t:CDS:1</fullName>
    </submittedName>
</protein>
<gene>
    <name evidence="2" type="ORF">RFULGI_LOCUS4302</name>
</gene>
<dbReference type="Proteomes" id="UP000789396">
    <property type="component" value="Unassembled WGS sequence"/>
</dbReference>
<keyword evidence="3" id="KW-1185">Reference proteome</keyword>
<dbReference type="GO" id="GO:0003677">
    <property type="term" value="F:DNA binding"/>
    <property type="evidence" value="ECO:0007669"/>
    <property type="project" value="InterPro"/>
</dbReference>
<accession>A0A9N9FKB0</accession>
<sequence length="52" mass="5944">MREKLAIITYFEQNPMASKHSTAQKFDIIPKHASPAIKWLTIGACPKYLLLE</sequence>
<evidence type="ECO:0000313" key="2">
    <source>
        <dbReference type="EMBL" id="CAG8542925.1"/>
    </source>
</evidence>
<dbReference type="EMBL" id="CAJVPZ010004232">
    <property type="protein sequence ID" value="CAG8542925.1"/>
    <property type="molecule type" value="Genomic_DNA"/>
</dbReference>
<name>A0A9N9FKB0_9GLOM</name>
<evidence type="ECO:0000259" key="1">
    <source>
        <dbReference type="Pfam" id="PF04218"/>
    </source>
</evidence>
<reference evidence="2" key="1">
    <citation type="submission" date="2021-06" db="EMBL/GenBank/DDBJ databases">
        <authorList>
            <person name="Kallberg Y."/>
            <person name="Tangrot J."/>
            <person name="Rosling A."/>
        </authorList>
    </citation>
    <scope>NUCLEOTIDE SEQUENCE</scope>
    <source>
        <strain evidence="2">IN212</strain>
    </source>
</reference>
<evidence type="ECO:0000313" key="3">
    <source>
        <dbReference type="Proteomes" id="UP000789396"/>
    </source>
</evidence>
<comment type="caution">
    <text evidence="2">The sequence shown here is derived from an EMBL/GenBank/DDBJ whole genome shotgun (WGS) entry which is preliminary data.</text>
</comment>
<dbReference type="OrthoDB" id="2435994at2759"/>
<feature type="non-terminal residue" evidence="2">
    <location>
        <position position="1"/>
    </location>
</feature>
<dbReference type="InterPro" id="IPR007889">
    <property type="entry name" value="HTH_Psq"/>
</dbReference>
<proteinExistence type="predicted"/>
<dbReference type="AlphaFoldDB" id="A0A9N9FKB0"/>